<dbReference type="PROSITE" id="PS50837">
    <property type="entry name" value="NACHT"/>
    <property type="match status" value="1"/>
</dbReference>
<dbReference type="InterPro" id="IPR032675">
    <property type="entry name" value="LRR_dom_sf"/>
</dbReference>
<evidence type="ECO:0000256" key="1">
    <source>
        <dbReference type="ARBA" id="ARBA00022614"/>
    </source>
</evidence>
<evidence type="ECO:0000256" key="3">
    <source>
        <dbReference type="ARBA" id="ARBA00022741"/>
    </source>
</evidence>
<evidence type="ECO:0000256" key="4">
    <source>
        <dbReference type="ARBA" id="ARBA00022840"/>
    </source>
</evidence>
<keyword evidence="1" id="KW-0433">Leucine-rich repeat</keyword>
<dbReference type="InterPro" id="IPR006553">
    <property type="entry name" value="Leu-rich_rpt_Cys-con_subtyp"/>
</dbReference>
<reference evidence="6 7" key="2">
    <citation type="submission" date="2017-04" db="EMBL/GenBank/DDBJ databases">
        <title>CpG methylation of centromeres and impact of large insertions on vertebrate speciation.</title>
        <authorList>
            <person name="Ichikawa K."/>
            <person name="Yoshimura J."/>
            <person name="Morishita S."/>
        </authorList>
    </citation>
    <scope>NUCLEOTIDE SEQUENCE</scope>
    <source>
        <strain evidence="6 7">HSOK</strain>
    </source>
</reference>
<reference evidence="6" key="3">
    <citation type="submission" date="2025-08" db="UniProtKB">
        <authorList>
            <consortium name="Ensembl"/>
        </authorList>
    </citation>
    <scope>IDENTIFICATION</scope>
    <source>
        <strain evidence="6">HSOK</strain>
    </source>
</reference>
<reference evidence="6" key="4">
    <citation type="submission" date="2025-09" db="UniProtKB">
        <authorList>
            <consortium name="Ensembl"/>
        </authorList>
    </citation>
    <scope>IDENTIFICATION</scope>
    <source>
        <strain evidence="6">HSOK</strain>
    </source>
</reference>
<dbReference type="PANTHER" id="PTHR24106">
    <property type="entry name" value="NACHT, LRR AND CARD DOMAINS-CONTAINING"/>
    <property type="match status" value="1"/>
</dbReference>
<keyword evidence="2" id="KW-0677">Repeat</keyword>
<feature type="domain" description="NACHT" evidence="5">
    <location>
        <begin position="98"/>
        <end position="227"/>
    </location>
</feature>
<dbReference type="SUPFAM" id="SSF52047">
    <property type="entry name" value="RNI-like"/>
    <property type="match status" value="2"/>
</dbReference>
<dbReference type="SMART" id="SM00368">
    <property type="entry name" value="LRR_RI"/>
    <property type="match status" value="12"/>
</dbReference>
<evidence type="ECO:0000259" key="5">
    <source>
        <dbReference type="PROSITE" id="PS50837"/>
    </source>
</evidence>
<dbReference type="Gene3D" id="3.80.10.10">
    <property type="entry name" value="Ribonuclease Inhibitor"/>
    <property type="match status" value="3"/>
</dbReference>
<proteinExistence type="predicted"/>
<accession>A0A3P9J9Z2</accession>
<evidence type="ECO:0000256" key="2">
    <source>
        <dbReference type="ARBA" id="ARBA00022737"/>
    </source>
</evidence>
<evidence type="ECO:0000313" key="6">
    <source>
        <dbReference type="Ensembl" id="ENSORLP00015028973.1"/>
    </source>
</evidence>
<dbReference type="Gene3D" id="3.40.50.300">
    <property type="entry name" value="P-loop containing nucleotide triphosphate hydrolases"/>
    <property type="match status" value="1"/>
</dbReference>
<name>A0A3P9J9Z2_ORYLA</name>
<dbReference type="SMART" id="SM00367">
    <property type="entry name" value="LRR_CC"/>
    <property type="match status" value="5"/>
</dbReference>
<sequence length="977" mass="109838">MNSAVFFSDAPVAVMDLQLSLFVALKRKYGKLTEEFNNKPILELGVNHRDFKKEIPEECFLHHEFYLNISNIFIRSDFVYGPVVDLFVCDCYHSASRKTILTVGVGGSGKSTLVQICCVEWAEHRGTPDISCLLPFAFWELNLIKHKLSLVQLLQTFYPELKKIDGSRLNHPKVWFVFDGLNESKRRLDFSCPPVTDVSTAAPVDVLVTNLIRGNLLPRAHVWLTSRYSWAAHIPDCHLLAKTELEGFTISQRKEHIFDIIGDSKMTDRVMDHMRLQKSLDQLCQIPPICTITANVLKNHLKGKDGYKLYPLSLTQIYTQALNLQKTSHPETLSKLKNLALLRFGEENLMYEEDLQKTGIGVEEASAFSRKYPFLLKKERGLHNTSVFRFGHFSVQEYLAASCKLDEIEAKQPSLHTDLCKKLVEEAVHDPLGKYDVYVRFFFGLLKERRLLKPSDRFFLYTKRMVLEYALSDRSVCLLLSLREYDSRAFLSEFEDFLNNGFSSPIGDFSAVHWNLTLGNVRIIDGLQEHFELDAAEKCDEKLLKHLPEMLKSVTATLRFSNLTDRCCPALGSVLSMGESHLRGLDLGYNSITDEGVKVLAEGLSDPSSRLKYLRLQGCGLSARACKYLSAAMKRAPKLLELDLSCNDIGDRGLQNLSCGLRDPSCRLEGLRLSQCNIEPQGCAHLASALQENPSFLKYLDLSINPIRDEGAVQLSKKFNLSKLHKLEMNHCELTRLSCGGIGEALGLESSVLWELNLSNNPLSDKGFQLLCEGIRKWATLTQLKVSRCWINAKGCSQLTKVLCSVMQFPQGAMHHLEWSRLQLIELDLSMNCLEDKGGKAIAAGLKKSLIYLRTLNLSHCCLSDECCDELASGLASSDSRISELDLSGNELQDRGVKKLCVGLKSRSCTLTSLALRCCQLTSKSVTFLVAALKSNPQYLAELHLMGNSIEDSDVEGLLELIKNQKFALEMIDVTVD</sequence>
<dbReference type="AlphaFoldDB" id="A0A3P9J9Z2"/>
<dbReference type="InterPro" id="IPR001611">
    <property type="entry name" value="Leu-rich_rpt"/>
</dbReference>
<dbReference type="InterPro" id="IPR007111">
    <property type="entry name" value="NACHT_NTPase"/>
</dbReference>
<dbReference type="Pfam" id="PF13516">
    <property type="entry name" value="LRR_6"/>
    <property type="match status" value="7"/>
</dbReference>
<dbReference type="Ensembl" id="ENSORLT00015032039.1">
    <property type="protein sequence ID" value="ENSORLP00015028973.1"/>
    <property type="gene ID" value="ENSORLG00015011859.1"/>
</dbReference>
<keyword evidence="3" id="KW-0547">Nucleotide-binding</keyword>
<organism evidence="6 7">
    <name type="scientific">Oryzias latipes</name>
    <name type="common">Japanese rice fish</name>
    <name type="synonym">Japanese killifish</name>
    <dbReference type="NCBI Taxonomy" id="8090"/>
    <lineage>
        <taxon>Eukaryota</taxon>
        <taxon>Metazoa</taxon>
        <taxon>Chordata</taxon>
        <taxon>Craniata</taxon>
        <taxon>Vertebrata</taxon>
        <taxon>Euteleostomi</taxon>
        <taxon>Actinopterygii</taxon>
        <taxon>Neopterygii</taxon>
        <taxon>Teleostei</taxon>
        <taxon>Neoteleostei</taxon>
        <taxon>Acanthomorphata</taxon>
        <taxon>Ovalentaria</taxon>
        <taxon>Atherinomorphae</taxon>
        <taxon>Beloniformes</taxon>
        <taxon>Adrianichthyidae</taxon>
        <taxon>Oryziinae</taxon>
        <taxon>Oryzias</taxon>
    </lineage>
</organism>
<dbReference type="InterPro" id="IPR027417">
    <property type="entry name" value="P-loop_NTPase"/>
</dbReference>
<dbReference type="GO" id="GO:0005524">
    <property type="term" value="F:ATP binding"/>
    <property type="evidence" value="ECO:0007669"/>
    <property type="project" value="UniProtKB-KW"/>
</dbReference>
<keyword evidence="4" id="KW-0067">ATP-binding</keyword>
<protein>
    <submittedName>
        <fullName evidence="6">NACHT, LRR and PYD domains-containing protein 3</fullName>
    </submittedName>
</protein>
<reference key="1">
    <citation type="journal article" date="2007" name="Nature">
        <title>The medaka draft genome and insights into vertebrate genome evolution.</title>
        <authorList>
            <person name="Kasahara M."/>
            <person name="Naruse K."/>
            <person name="Sasaki S."/>
            <person name="Nakatani Y."/>
            <person name="Qu W."/>
            <person name="Ahsan B."/>
            <person name="Yamada T."/>
            <person name="Nagayasu Y."/>
            <person name="Doi K."/>
            <person name="Kasai Y."/>
            <person name="Jindo T."/>
            <person name="Kobayashi D."/>
            <person name="Shimada A."/>
            <person name="Toyoda A."/>
            <person name="Kuroki Y."/>
            <person name="Fujiyama A."/>
            <person name="Sasaki T."/>
            <person name="Shimizu A."/>
            <person name="Asakawa S."/>
            <person name="Shimizu N."/>
            <person name="Hashimoto S."/>
            <person name="Yang J."/>
            <person name="Lee Y."/>
            <person name="Matsushima K."/>
            <person name="Sugano S."/>
            <person name="Sakaizumi M."/>
            <person name="Narita T."/>
            <person name="Ohishi K."/>
            <person name="Haga S."/>
            <person name="Ohta F."/>
            <person name="Nomoto H."/>
            <person name="Nogata K."/>
            <person name="Morishita T."/>
            <person name="Endo T."/>
            <person name="Shin-I T."/>
            <person name="Takeda H."/>
            <person name="Morishita S."/>
            <person name="Kohara Y."/>
        </authorList>
    </citation>
    <scope>NUCLEOTIDE SEQUENCE [LARGE SCALE GENOMIC DNA]</scope>
    <source>
        <strain>Hd-rR</strain>
    </source>
</reference>
<dbReference type="InterPro" id="IPR051261">
    <property type="entry name" value="NLR"/>
</dbReference>
<dbReference type="Pfam" id="PF05729">
    <property type="entry name" value="NACHT"/>
    <property type="match status" value="1"/>
</dbReference>
<dbReference type="Proteomes" id="UP000265200">
    <property type="component" value="Chromosome 1"/>
</dbReference>
<evidence type="ECO:0000313" key="7">
    <source>
        <dbReference type="Proteomes" id="UP000265200"/>
    </source>
</evidence>